<evidence type="ECO:0000256" key="1">
    <source>
        <dbReference type="ARBA" id="ARBA00004141"/>
    </source>
</evidence>
<keyword evidence="3 4" id="KW-0472">Membrane</keyword>
<evidence type="ECO:0000313" key="7">
    <source>
        <dbReference type="Proteomes" id="UP000622860"/>
    </source>
</evidence>
<name>A0A917HG10_9BACI</name>
<dbReference type="InterPro" id="IPR004995">
    <property type="entry name" value="Spore_Ger"/>
</dbReference>
<protein>
    <submittedName>
        <fullName evidence="6">Membrane protein YfkQ</fullName>
    </submittedName>
</protein>
<dbReference type="Proteomes" id="UP000622860">
    <property type="component" value="Unassembled WGS sequence"/>
</dbReference>
<feature type="transmembrane region" description="Helical" evidence="5">
    <location>
        <begin position="440"/>
        <end position="463"/>
    </location>
</feature>
<sequence>MGWFRKSNVKNKLKTNDNRSSENLSQTISKTIIKNKQVLRNIFQNCSDIVFHEITIHSQTKLLLIYVDGMVDTDIIISNILKPLMYDGLPQGLGTIDSVAQMCEEEHLSVLNTKKLSGFGDITNHILKGNLAILADKETTALLVDVKKFETRSIEEPANEPSLRGSRESFTENIRTNTTMLRRIIATPKLKIESVKTGKLTHTDIAISYIEGTVSRTVLNTVRERLNRIQTDGILESGNIEQFIEETHFSPFPQLLNSERPDVVAAGLLEGRVVILTNGSPTALIAPMTFWAGLQAPDDYSQRFIFITLVRWIRYVFTIISVLLPSLYIALTNFHPELIPPVLMLNIAILRENAPFPTVIEVLMMEIVFEGLQEAGIRLPKQIGPLVSIVGALVIGEAAVNAGIISAPVVIIVSTAGIASFIIPRYSFGFPMRMLRFPLLLLSGIFGIFGIAIGIIMIIIHLIHLNPFGASYLYPVSPFNKRDFKDVIIRWPRKLVKKGGNNA</sequence>
<evidence type="ECO:0000256" key="2">
    <source>
        <dbReference type="ARBA" id="ARBA00005278"/>
    </source>
</evidence>
<keyword evidence="5" id="KW-1133">Transmembrane helix</keyword>
<evidence type="ECO:0000256" key="3">
    <source>
        <dbReference type="ARBA" id="ARBA00023136"/>
    </source>
</evidence>
<evidence type="ECO:0000256" key="5">
    <source>
        <dbReference type="SAM" id="Phobius"/>
    </source>
</evidence>
<comment type="caution">
    <text evidence="6">The sequence shown here is derived from an EMBL/GenBank/DDBJ whole genome shotgun (WGS) entry which is preliminary data.</text>
</comment>
<dbReference type="PANTHER" id="PTHR22550:SF5">
    <property type="entry name" value="LEUCINE ZIPPER PROTEIN 4"/>
    <property type="match status" value="1"/>
</dbReference>
<keyword evidence="5" id="KW-0812">Transmembrane</keyword>
<dbReference type="EMBL" id="BMFR01000009">
    <property type="protein sequence ID" value="GGG77635.1"/>
    <property type="molecule type" value="Genomic_DNA"/>
</dbReference>
<dbReference type="AlphaFoldDB" id="A0A917HG10"/>
<dbReference type="GO" id="GO:0005886">
    <property type="term" value="C:plasma membrane"/>
    <property type="evidence" value="ECO:0007669"/>
    <property type="project" value="UniProtKB-SubCell"/>
</dbReference>
<comment type="subcellular location">
    <subcellularLocation>
        <location evidence="4">Cell membrane</location>
    </subcellularLocation>
    <subcellularLocation>
        <location evidence="1">Membrane</location>
        <topology evidence="1">Multi-pass membrane protein</topology>
    </subcellularLocation>
</comment>
<dbReference type="GO" id="GO:0009847">
    <property type="term" value="P:spore germination"/>
    <property type="evidence" value="ECO:0007669"/>
    <property type="project" value="UniProtKB-UniRule"/>
</dbReference>
<evidence type="ECO:0000313" key="6">
    <source>
        <dbReference type="EMBL" id="GGG77635.1"/>
    </source>
</evidence>
<dbReference type="PANTHER" id="PTHR22550">
    <property type="entry name" value="SPORE GERMINATION PROTEIN"/>
    <property type="match status" value="1"/>
</dbReference>
<comment type="similarity">
    <text evidence="2 4">Belongs to the GerABKA family.</text>
</comment>
<dbReference type="PIRSF" id="PIRSF005690">
    <property type="entry name" value="GerBA"/>
    <property type="match status" value="1"/>
</dbReference>
<keyword evidence="7" id="KW-1185">Reference proteome</keyword>
<reference evidence="6" key="2">
    <citation type="submission" date="2020-09" db="EMBL/GenBank/DDBJ databases">
        <authorList>
            <person name="Sun Q."/>
            <person name="Zhou Y."/>
        </authorList>
    </citation>
    <scope>NUCLEOTIDE SEQUENCE</scope>
    <source>
        <strain evidence="6">CGMCC 1.12754</strain>
    </source>
</reference>
<dbReference type="RefSeq" id="WP_229683153.1">
    <property type="nucleotide sequence ID" value="NZ_BMFR01000009.1"/>
</dbReference>
<gene>
    <name evidence="6" type="primary">yfkQ</name>
    <name evidence="6" type="ORF">GCM10011398_23470</name>
</gene>
<accession>A0A917HG10</accession>
<reference evidence="6" key="1">
    <citation type="journal article" date="2014" name="Int. J. Syst. Evol. Microbiol.">
        <title>Complete genome sequence of Corynebacterium casei LMG S-19264T (=DSM 44701T), isolated from a smear-ripened cheese.</title>
        <authorList>
            <consortium name="US DOE Joint Genome Institute (JGI-PGF)"/>
            <person name="Walter F."/>
            <person name="Albersmeier A."/>
            <person name="Kalinowski J."/>
            <person name="Ruckert C."/>
        </authorList>
    </citation>
    <scope>NUCLEOTIDE SEQUENCE</scope>
    <source>
        <strain evidence="6">CGMCC 1.12754</strain>
    </source>
</reference>
<evidence type="ECO:0000256" key="4">
    <source>
        <dbReference type="PIRNR" id="PIRNR005690"/>
    </source>
</evidence>
<organism evidence="6 7">
    <name type="scientific">Virgibacillus oceani</name>
    <dbReference type="NCBI Taxonomy" id="1479511"/>
    <lineage>
        <taxon>Bacteria</taxon>
        <taxon>Bacillati</taxon>
        <taxon>Bacillota</taxon>
        <taxon>Bacilli</taxon>
        <taxon>Bacillales</taxon>
        <taxon>Bacillaceae</taxon>
        <taxon>Virgibacillus</taxon>
    </lineage>
</organism>
<dbReference type="InterPro" id="IPR050768">
    <property type="entry name" value="UPF0353/GerABKA_families"/>
</dbReference>
<dbReference type="Pfam" id="PF03323">
    <property type="entry name" value="GerA"/>
    <property type="match status" value="1"/>
</dbReference>
<feature type="transmembrane region" description="Helical" evidence="5">
    <location>
        <begin position="312"/>
        <end position="334"/>
    </location>
</feature>
<feature type="transmembrane region" description="Helical" evidence="5">
    <location>
        <begin position="410"/>
        <end position="428"/>
    </location>
</feature>
<proteinExistence type="inferred from homology"/>